<keyword evidence="1" id="KW-0732">Signal</keyword>
<reference evidence="2 4" key="1">
    <citation type="journal article" date="2015" name="Genome Announc.">
        <title>Complete Genome Sequence of Corynebacterium kutscheri DSM 20755, a Corynebacterial Type Strain with Remarkably Low G+C Content of Chromosomal DNA.</title>
        <authorList>
            <person name="Ruckert C."/>
            <person name="Albersmeier A."/>
            <person name="Winkler A."/>
            <person name="Tauch A."/>
        </authorList>
    </citation>
    <scope>NUCLEOTIDE SEQUENCE [LARGE SCALE GENOMIC DNA]</scope>
    <source>
        <strain evidence="2 4">DSM 20755</strain>
    </source>
</reference>
<feature type="signal peptide" evidence="1">
    <location>
        <begin position="1"/>
        <end position="28"/>
    </location>
</feature>
<dbReference type="PROSITE" id="PS51257">
    <property type="entry name" value="PROKAR_LIPOPROTEIN"/>
    <property type="match status" value="1"/>
</dbReference>
<evidence type="ECO:0000313" key="5">
    <source>
        <dbReference type="Proteomes" id="UP000271380"/>
    </source>
</evidence>
<feature type="chain" id="PRO_5043119953" evidence="1">
    <location>
        <begin position="29"/>
        <end position="171"/>
    </location>
</feature>
<proteinExistence type="predicted"/>
<dbReference type="OrthoDB" id="4419866at2"/>
<dbReference type="STRING" id="35755.UL82_03630"/>
<evidence type="ECO:0000313" key="4">
    <source>
        <dbReference type="Proteomes" id="UP000033457"/>
    </source>
</evidence>
<dbReference type="Proteomes" id="UP000033457">
    <property type="component" value="Chromosome"/>
</dbReference>
<evidence type="ECO:0000256" key="1">
    <source>
        <dbReference type="SAM" id="SignalP"/>
    </source>
</evidence>
<evidence type="ECO:0000313" key="3">
    <source>
        <dbReference type="EMBL" id="VEH06755.1"/>
    </source>
</evidence>
<dbReference type="EMBL" id="CP011312">
    <property type="protein sequence ID" value="AKE40933.1"/>
    <property type="molecule type" value="Genomic_DNA"/>
</dbReference>
<organism evidence="2 4">
    <name type="scientific">Corynebacterium kutscheri</name>
    <dbReference type="NCBI Taxonomy" id="35755"/>
    <lineage>
        <taxon>Bacteria</taxon>
        <taxon>Bacillati</taxon>
        <taxon>Actinomycetota</taxon>
        <taxon>Actinomycetes</taxon>
        <taxon>Mycobacteriales</taxon>
        <taxon>Corynebacteriaceae</taxon>
        <taxon>Corynebacterium</taxon>
    </lineage>
</organism>
<dbReference type="RefSeq" id="WP_046439048.1">
    <property type="nucleotide sequence ID" value="NZ_CP011312.1"/>
</dbReference>
<dbReference type="HOGENOM" id="CLU_133136_0_0_11"/>
<reference evidence="3 5" key="2">
    <citation type="submission" date="2018-12" db="EMBL/GenBank/DDBJ databases">
        <authorList>
            <consortium name="Pathogen Informatics"/>
        </authorList>
    </citation>
    <scope>NUCLEOTIDE SEQUENCE [LARGE SCALE GENOMIC DNA]</scope>
    <source>
        <strain evidence="3 5">NCTC949</strain>
    </source>
</reference>
<keyword evidence="4" id="KW-1185">Reference proteome</keyword>
<dbReference type="Proteomes" id="UP000271380">
    <property type="component" value="Chromosome"/>
</dbReference>
<accession>A0A0F6R1C7</accession>
<dbReference type="KEGG" id="cku:UL82_03630"/>
<dbReference type="EMBL" id="LR134377">
    <property type="protein sequence ID" value="VEH06755.1"/>
    <property type="molecule type" value="Genomic_DNA"/>
</dbReference>
<sequence>MNTTRYITIGSAFVTVALALSACGGSDAHDQALESITVAPTTSANAGFEAQEVAPIIATSLRERTVDTGLNVEYELQTTAYNSQGSGSVVYVLIHNLNDVALPVEALGTPKLKVNGNEVSGVEAGTVSLDLPLAPHASTNLAYAFSTNYSNLWNAEFTIGNVTFQGNLSSI</sequence>
<protein>
    <submittedName>
        <fullName evidence="3">Secreted protein</fullName>
    </submittedName>
</protein>
<evidence type="ECO:0000313" key="2">
    <source>
        <dbReference type="EMBL" id="AKE40933.1"/>
    </source>
</evidence>
<name>A0A0F6R1C7_9CORY</name>
<dbReference type="AlphaFoldDB" id="A0A0F6R1C7"/>
<gene>
    <name evidence="3" type="ORF">NCTC949_01290</name>
    <name evidence="2" type="ORF">UL82_03630</name>
</gene>